<dbReference type="RefSeq" id="WP_058699258.1">
    <property type="nucleotide sequence ID" value="NZ_CP013690.1"/>
</dbReference>
<sequence length="196" mass="22814">MKFQYISTLLLSVAFFAACKEDTTPKPNAFLALDYPNQEYKTYQNENGFEFSQNQWSTIKEAKKNSLEIHYPQMKATIFINYKPVENNLNLLLKDAQKLTYEHFVKADEIIEQPYINSDDRVYGMLYDVQGNAATNVQFYATDSIKNFIVASLYFYAKPNYDSILPATEYVKKDMRTLLETLKWTSKQDANTPIIK</sequence>
<dbReference type="Pfam" id="PF25593">
    <property type="entry name" value="GldD_lipo"/>
    <property type="match status" value="1"/>
</dbReference>
<dbReference type="EMBL" id="CP013690">
    <property type="protein sequence ID" value="ALU26094.1"/>
    <property type="molecule type" value="Genomic_DNA"/>
</dbReference>
<dbReference type="Proteomes" id="UP000069030">
    <property type="component" value="Chromosome"/>
</dbReference>
<name>A0AAI8C4Q7_9FLAO</name>
<protein>
    <submittedName>
        <fullName evidence="1">Gliding motility lipoprotein GldD</fullName>
    </submittedName>
</protein>
<evidence type="ECO:0000313" key="1">
    <source>
        <dbReference type="EMBL" id="ALU26094.1"/>
    </source>
</evidence>
<accession>A0AAI8C4Q7</accession>
<dbReference type="AlphaFoldDB" id="A0AAI8C4Q7"/>
<dbReference type="InterPro" id="IPR019850">
    <property type="entry name" value="GldD-like"/>
</dbReference>
<keyword evidence="1" id="KW-0449">Lipoprotein</keyword>
<dbReference type="PROSITE" id="PS51257">
    <property type="entry name" value="PROKAR_LIPOPROTEIN"/>
    <property type="match status" value="1"/>
</dbReference>
<organism evidence="1 2">
    <name type="scientific">Myroides odoratimimus</name>
    <dbReference type="NCBI Taxonomy" id="76832"/>
    <lineage>
        <taxon>Bacteria</taxon>
        <taxon>Pseudomonadati</taxon>
        <taxon>Bacteroidota</taxon>
        <taxon>Flavobacteriia</taxon>
        <taxon>Flavobacteriales</taxon>
        <taxon>Flavobacteriaceae</taxon>
        <taxon>Myroides</taxon>
    </lineage>
</organism>
<dbReference type="NCBIfam" id="TIGR03512">
    <property type="entry name" value="GldD_lipo"/>
    <property type="match status" value="1"/>
</dbReference>
<dbReference type="KEGG" id="mod:AS202_08010"/>
<gene>
    <name evidence="1" type="ORF">AS202_08010</name>
</gene>
<reference evidence="1 2" key="1">
    <citation type="journal article" date="2016" name="J. Zhejiang Univ. Sci. B">
        <title>Antibiotic resistance mechanisms of Myroides sp.</title>
        <authorList>
            <person name="Hu S."/>
            <person name="Yuan S."/>
            <person name="Qu H."/>
            <person name="Jiang T."/>
            <person name="Zhou Y."/>
            <person name="Wang M."/>
            <person name="Ming D."/>
        </authorList>
    </citation>
    <scope>NUCLEOTIDE SEQUENCE [LARGE SCALE GENOMIC DNA]</scope>
    <source>
        <strain evidence="1 2">PR63039</strain>
    </source>
</reference>
<proteinExistence type="predicted"/>
<evidence type="ECO:0000313" key="2">
    <source>
        <dbReference type="Proteomes" id="UP000069030"/>
    </source>
</evidence>